<sequence>MKMKHILYFIVFVCIGVLSACSQDPEFDVYEGKALNIAVIGEPPVIEEEQVRFKEIAFDELNEDIAGSYDAVFITERNLSKASESQFAEVYLASDIPFFFLSANNHIPFTIETESYSDSWKWSKGTSYAVGILPSEKDDSLKTWGFSLYND</sequence>
<feature type="chain" id="PRO_5039342205" description="Lipoprotein" evidence="1">
    <location>
        <begin position="23"/>
        <end position="151"/>
    </location>
</feature>
<evidence type="ECO:0000313" key="3">
    <source>
        <dbReference type="Proteomes" id="UP000265801"/>
    </source>
</evidence>
<keyword evidence="3" id="KW-1185">Reference proteome</keyword>
<dbReference type="PROSITE" id="PS51257">
    <property type="entry name" value="PROKAR_LIPOPROTEIN"/>
    <property type="match status" value="1"/>
</dbReference>
<name>A0A3A1QV95_9BACI</name>
<gene>
    <name evidence="2" type="ORF">D3H55_13960</name>
</gene>
<evidence type="ECO:0000256" key="1">
    <source>
        <dbReference type="SAM" id="SignalP"/>
    </source>
</evidence>
<comment type="caution">
    <text evidence="2">The sequence shown here is derived from an EMBL/GenBank/DDBJ whole genome shotgun (WGS) entry which is preliminary data.</text>
</comment>
<dbReference type="RefSeq" id="WP_119547663.1">
    <property type="nucleotide sequence ID" value="NZ_QXIR01000019.1"/>
</dbReference>
<feature type="signal peptide" evidence="1">
    <location>
        <begin position="1"/>
        <end position="22"/>
    </location>
</feature>
<keyword evidence="1" id="KW-0732">Signal</keyword>
<proteinExistence type="predicted"/>
<organism evidence="2 3">
    <name type="scientific">Bacillus salacetis</name>
    <dbReference type="NCBI Taxonomy" id="2315464"/>
    <lineage>
        <taxon>Bacteria</taxon>
        <taxon>Bacillati</taxon>
        <taxon>Bacillota</taxon>
        <taxon>Bacilli</taxon>
        <taxon>Bacillales</taxon>
        <taxon>Bacillaceae</taxon>
        <taxon>Bacillus</taxon>
    </lineage>
</organism>
<dbReference type="AlphaFoldDB" id="A0A3A1QV95"/>
<dbReference type="OrthoDB" id="2454533at2"/>
<evidence type="ECO:0000313" key="2">
    <source>
        <dbReference type="EMBL" id="RIW31983.1"/>
    </source>
</evidence>
<dbReference type="Proteomes" id="UP000265801">
    <property type="component" value="Unassembled WGS sequence"/>
</dbReference>
<dbReference type="EMBL" id="QXIR01000019">
    <property type="protein sequence ID" value="RIW31983.1"/>
    <property type="molecule type" value="Genomic_DNA"/>
</dbReference>
<evidence type="ECO:0008006" key="4">
    <source>
        <dbReference type="Google" id="ProtNLM"/>
    </source>
</evidence>
<accession>A0A3A1QV95</accession>
<protein>
    <recommendedName>
        <fullName evidence="4">Lipoprotein</fullName>
    </recommendedName>
</protein>
<reference evidence="2 3" key="1">
    <citation type="submission" date="2018-09" db="EMBL/GenBank/DDBJ databases">
        <title>Bacillus saliacetes sp. nov., isolated from Thai shrimp paste (Ka-pi).</title>
        <authorList>
            <person name="Daroonpunt R."/>
            <person name="Tanasupawat S."/>
            <person name="Yiamsombut S."/>
        </authorList>
    </citation>
    <scope>NUCLEOTIDE SEQUENCE [LARGE SCALE GENOMIC DNA]</scope>
    <source>
        <strain evidence="2 3">SKP7-4</strain>
    </source>
</reference>